<reference evidence="2 3" key="1">
    <citation type="submission" date="2019-04" db="EMBL/GenBank/DDBJ databases">
        <title>Step-wise assembly of the neonatal virome modulated by breast feeding.</title>
        <authorList>
            <person name="Liang G."/>
            <person name="Bushman F."/>
        </authorList>
    </citation>
    <scope>NUCLEOTIDE SEQUENCE [LARGE SCALE GENOMIC DNA]</scope>
    <source>
        <strain evidence="2 3">E3404</strain>
    </source>
</reference>
<feature type="transmembrane region" description="Helical" evidence="1">
    <location>
        <begin position="102"/>
        <end position="124"/>
    </location>
</feature>
<feature type="non-terminal residue" evidence="2">
    <location>
        <position position="1"/>
    </location>
</feature>
<dbReference type="Proteomes" id="UP000439965">
    <property type="component" value="Unassembled WGS sequence"/>
</dbReference>
<feature type="transmembrane region" description="Helical" evidence="1">
    <location>
        <begin position="56"/>
        <end position="77"/>
    </location>
</feature>
<dbReference type="InterPro" id="IPR038377">
    <property type="entry name" value="Na/Glc_symporter_sf"/>
</dbReference>
<evidence type="ECO:0000256" key="1">
    <source>
        <dbReference type="SAM" id="Phobius"/>
    </source>
</evidence>
<comment type="caution">
    <text evidence="2">The sequence shown here is derived from an EMBL/GenBank/DDBJ whole genome shotgun (WGS) entry which is preliminary data.</text>
</comment>
<feature type="transmembrane region" description="Helical" evidence="1">
    <location>
        <begin position="7"/>
        <end position="25"/>
    </location>
</feature>
<gene>
    <name evidence="2" type="ORF">GTI89_16130</name>
</gene>
<keyword evidence="1" id="KW-1133">Transmembrane helix</keyword>
<feature type="transmembrane region" description="Helical" evidence="1">
    <location>
        <begin position="31"/>
        <end position="51"/>
    </location>
</feature>
<keyword evidence="1" id="KW-0472">Membrane</keyword>
<dbReference type="AlphaFoldDB" id="A0A6I4XNU7"/>
<keyword evidence="1" id="KW-0812">Transmembrane</keyword>
<dbReference type="EMBL" id="WVTI01000051">
    <property type="protein sequence ID" value="MXS27579.1"/>
    <property type="molecule type" value="Genomic_DNA"/>
</dbReference>
<evidence type="ECO:0000313" key="3">
    <source>
        <dbReference type="Proteomes" id="UP000439965"/>
    </source>
</evidence>
<protein>
    <submittedName>
        <fullName evidence="2">Solute:sodium symporter family transporter</fullName>
    </submittedName>
</protein>
<dbReference type="Gene3D" id="1.20.1730.10">
    <property type="entry name" value="Sodium/glucose cotransporter"/>
    <property type="match status" value="1"/>
</dbReference>
<accession>A0A6I4XNU7</accession>
<sequence length="125" mass="14220">YQFVQEFNGLYNMPLLVIILFAFYSKKATAFGAKMTIAIHIVLYALSKVFLKDIHFLYVLSLLFFLDILILIVVSKIKPDGEFVLNSFDTKVNIEPWKHTKLVASILVVVVILTYAAFSPIGFAR</sequence>
<evidence type="ECO:0000313" key="2">
    <source>
        <dbReference type="EMBL" id="MXS27579.1"/>
    </source>
</evidence>
<organism evidence="2 3">
    <name type="scientific">Enterococcus gallinarum</name>
    <dbReference type="NCBI Taxonomy" id="1353"/>
    <lineage>
        <taxon>Bacteria</taxon>
        <taxon>Bacillati</taxon>
        <taxon>Bacillota</taxon>
        <taxon>Bacilli</taxon>
        <taxon>Lactobacillales</taxon>
        <taxon>Enterococcaceae</taxon>
        <taxon>Enterococcus</taxon>
    </lineage>
</organism>
<name>A0A6I4XNU7_ENTGA</name>
<proteinExistence type="predicted"/>